<comment type="similarity">
    <text evidence="1 2">Belongs to the metallophosphoesterase superfamily. YfcE family.</text>
</comment>
<dbReference type="InterPro" id="IPR029052">
    <property type="entry name" value="Metallo-depent_PP-like"/>
</dbReference>
<accession>A0A1V5SW85</accession>
<evidence type="ECO:0000256" key="1">
    <source>
        <dbReference type="ARBA" id="ARBA00008950"/>
    </source>
</evidence>
<protein>
    <recommendedName>
        <fullName evidence="2">Phosphoesterase</fullName>
        <ecNumber evidence="2">3.1.4.-</ecNumber>
    </recommendedName>
</protein>
<organism evidence="4">
    <name type="scientific">Candidatus Atribacter allofermentans</name>
    <dbReference type="NCBI Taxonomy" id="1852833"/>
    <lineage>
        <taxon>Bacteria</taxon>
        <taxon>Pseudomonadati</taxon>
        <taxon>Atribacterota</taxon>
        <taxon>Atribacteria</taxon>
        <taxon>Atribacterales</taxon>
        <taxon>Atribacteraceae</taxon>
        <taxon>Atribacter</taxon>
    </lineage>
</organism>
<feature type="domain" description="Calcineurin-like phosphoesterase" evidence="3">
    <location>
        <begin position="3"/>
        <end position="153"/>
    </location>
</feature>
<dbReference type="Pfam" id="PF12850">
    <property type="entry name" value="Metallophos_2"/>
    <property type="match status" value="1"/>
</dbReference>
<dbReference type="InterPro" id="IPR000979">
    <property type="entry name" value="Phosphodiesterase_MJ0936/Vps29"/>
</dbReference>
<comment type="cofactor">
    <cofactor evidence="2">
        <name>a divalent metal cation</name>
        <dbReference type="ChEBI" id="CHEBI:60240"/>
    </cofactor>
</comment>
<dbReference type="Gene3D" id="3.60.21.10">
    <property type="match status" value="1"/>
</dbReference>
<proteinExistence type="inferred from homology"/>
<dbReference type="AlphaFoldDB" id="A0A1V5SW85"/>
<dbReference type="SUPFAM" id="SSF56300">
    <property type="entry name" value="Metallo-dependent phosphatases"/>
    <property type="match status" value="1"/>
</dbReference>
<name>A0A1V5SW85_9BACT</name>
<dbReference type="GO" id="GO:0016787">
    <property type="term" value="F:hydrolase activity"/>
    <property type="evidence" value="ECO:0007669"/>
    <property type="project" value="UniProtKB-UniRule"/>
</dbReference>
<evidence type="ECO:0000313" key="4">
    <source>
        <dbReference type="EMBL" id="OQA58779.1"/>
    </source>
</evidence>
<dbReference type="EC" id="3.1.4.-" evidence="2"/>
<gene>
    <name evidence="4" type="ORF">BWY41_00988</name>
</gene>
<dbReference type="PANTHER" id="PTHR11124">
    <property type="entry name" value="VACUOLAR SORTING PROTEIN VPS29"/>
    <property type="match status" value="1"/>
</dbReference>
<evidence type="ECO:0000256" key="2">
    <source>
        <dbReference type="RuleBase" id="RU362039"/>
    </source>
</evidence>
<dbReference type="EMBL" id="MWBQ01000066">
    <property type="protein sequence ID" value="OQA58779.1"/>
    <property type="molecule type" value="Genomic_DNA"/>
</dbReference>
<dbReference type="InterPro" id="IPR024654">
    <property type="entry name" value="Calcineurin-like_PHP_lpxH"/>
</dbReference>
<sequence length="165" mass="18517">MTRITVLSDTHIPQRAKDIPQRLWEEIKQADLVLHAGDVVTPLVLENIAQYTPIRAVRGNMDSVELQTVLPDQDLVEIEGVKIGLAHGRGAPNQVKFYVQSLFEGQDLQVLVFGHSHRPELTKENGVWYLNPGSPTDKIFTPYLSYAQMEVDKGCITEIKILSLT</sequence>
<dbReference type="GO" id="GO:0046872">
    <property type="term" value="F:metal ion binding"/>
    <property type="evidence" value="ECO:0007669"/>
    <property type="project" value="UniProtKB-KW"/>
</dbReference>
<reference evidence="4" key="1">
    <citation type="submission" date="2017-02" db="EMBL/GenBank/DDBJ databases">
        <title>Delving into the versatile metabolic prowess of the omnipresent phylum Bacteroidetes.</title>
        <authorList>
            <person name="Nobu M.K."/>
            <person name="Mei R."/>
            <person name="Narihiro T."/>
            <person name="Kuroda K."/>
            <person name="Liu W.-T."/>
        </authorList>
    </citation>
    <scope>NUCLEOTIDE SEQUENCE</scope>
    <source>
        <strain evidence="4">ADurb.Bin276</strain>
    </source>
</reference>
<keyword evidence="2" id="KW-0479">Metal-binding</keyword>
<dbReference type="Proteomes" id="UP000485569">
    <property type="component" value="Unassembled WGS sequence"/>
</dbReference>
<dbReference type="NCBIfam" id="TIGR00040">
    <property type="entry name" value="yfcE"/>
    <property type="match status" value="1"/>
</dbReference>
<evidence type="ECO:0000259" key="3">
    <source>
        <dbReference type="Pfam" id="PF12850"/>
    </source>
</evidence>
<comment type="caution">
    <text evidence="4">The sequence shown here is derived from an EMBL/GenBank/DDBJ whole genome shotgun (WGS) entry which is preliminary data.</text>
</comment>